<dbReference type="InterPro" id="IPR028098">
    <property type="entry name" value="Glyco_trans_4-like_N"/>
</dbReference>
<comment type="caution">
    <text evidence="2">The sequence shown here is derived from an EMBL/GenBank/DDBJ whole genome shotgun (WGS) entry which is preliminary data.</text>
</comment>
<dbReference type="RefSeq" id="WP_071504511.1">
    <property type="nucleotide sequence ID" value="NZ_MORL01000009.1"/>
</dbReference>
<sequence>MRVTLLNTFHRSGGAAVAANRLHQAFLQHGLDSTLLTGAPTQQEKRLEAPSVVSLADSFWGDQLAFARFVGERLYFLPYEKNKAVRFHFSPAKFGADLASHPAVQQADVLHLHWINFGFLSLNGLDDLLRLGKPVVWTLHDTWPFTGGCHYPRGCEQFKTHCHQCPYLRKPGQHDLAYRIFRRKTELLKGARIHFTPPSRWMQQEAQSGTLLRDFPFTVIPNPVDQTVFAPQPPDAAAKLPELSADRPRLLFGSANTTDPRKGFAFFVEALRILKQHYQGKEPEIILFGKSNAAYLADVPYPVRSLGVLRTEEAVAAAYNAADALVVPSLEDNLPNTIAEALSCGTPVVGFNTGGIPEMIDHQQNGYLASAGSAASLAQGLAWLLNHADPARLRQQARLSAERRYSGAVITRQFNELYHSFL</sequence>
<accession>A0A1S2VGS0</accession>
<protein>
    <submittedName>
        <fullName evidence="2">Glycosyl transferase family 1</fullName>
    </submittedName>
</protein>
<dbReference type="EMBL" id="MORL01000009">
    <property type="protein sequence ID" value="OIN57922.1"/>
    <property type="molecule type" value="Genomic_DNA"/>
</dbReference>
<dbReference type="GO" id="GO:0016757">
    <property type="term" value="F:glycosyltransferase activity"/>
    <property type="evidence" value="ECO:0007669"/>
    <property type="project" value="UniProtKB-ARBA"/>
</dbReference>
<name>A0A1S2VGS0_9BACT</name>
<feature type="domain" description="Glycosyltransferase subfamily 4-like N-terminal" evidence="1">
    <location>
        <begin position="13"/>
        <end position="225"/>
    </location>
</feature>
<reference evidence="2 3" key="1">
    <citation type="submission" date="2016-10" db="EMBL/GenBank/DDBJ databases">
        <title>Arsenicibacter rosenii gen. nov., sp. nov., an efficient arsenic-methylating bacterium isolated from an arsenic-contaminated paddy soil.</title>
        <authorList>
            <person name="Huang K."/>
        </authorList>
    </citation>
    <scope>NUCLEOTIDE SEQUENCE [LARGE SCALE GENOMIC DNA]</scope>
    <source>
        <strain evidence="2 3">SM-1</strain>
    </source>
</reference>
<organism evidence="2 3">
    <name type="scientific">Arsenicibacter rosenii</name>
    <dbReference type="NCBI Taxonomy" id="1750698"/>
    <lineage>
        <taxon>Bacteria</taxon>
        <taxon>Pseudomonadati</taxon>
        <taxon>Bacteroidota</taxon>
        <taxon>Cytophagia</taxon>
        <taxon>Cytophagales</taxon>
        <taxon>Spirosomataceae</taxon>
        <taxon>Arsenicibacter</taxon>
    </lineage>
</organism>
<keyword evidence="3" id="KW-1185">Reference proteome</keyword>
<evidence type="ECO:0000259" key="1">
    <source>
        <dbReference type="Pfam" id="PF13439"/>
    </source>
</evidence>
<proteinExistence type="predicted"/>
<dbReference type="Pfam" id="PF13692">
    <property type="entry name" value="Glyco_trans_1_4"/>
    <property type="match status" value="1"/>
</dbReference>
<gene>
    <name evidence="2" type="ORF">BLX24_17680</name>
</gene>
<dbReference type="SUPFAM" id="SSF53756">
    <property type="entry name" value="UDP-Glycosyltransferase/glycogen phosphorylase"/>
    <property type="match status" value="1"/>
</dbReference>
<dbReference type="PANTHER" id="PTHR12526">
    <property type="entry name" value="GLYCOSYLTRANSFERASE"/>
    <property type="match status" value="1"/>
</dbReference>
<keyword evidence="2" id="KW-0808">Transferase</keyword>
<dbReference type="Gene3D" id="3.40.50.2000">
    <property type="entry name" value="Glycogen Phosphorylase B"/>
    <property type="match status" value="2"/>
</dbReference>
<dbReference type="Proteomes" id="UP000181790">
    <property type="component" value="Unassembled WGS sequence"/>
</dbReference>
<dbReference type="Pfam" id="PF13439">
    <property type="entry name" value="Glyco_transf_4"/>
    <property type="match status" value="1"/>
</dbReference>
<dbReference type="PANTHER" id="PTHR12526:SF637">
    <property type="entry name" value="GLYCOSYLTRANSFERASE EPSF-RELATED"/>
    <property type="match status" value="1"/>
</dbReference>
<dbReference type="OrthoDB" id="9768685at2"/>
<evidence type="ECO:0000313" key="3">
    <source>
        <dbReference type="Proteomes" id="UP000181790"/>
    </source>
</evidence>
<evidence type="ECO:0000313" key="2">
    <source>
        <dbReference type="EMBL" id="OIN57922.1"/>
    </source>
</evidence>
<dbReference type="AlphaFoldDB" id="A0A1S2VGS0"/>